<evidence type="ECO:0000313" key="5">
    <source>
        <dbReference type="WBParaSite" id="ECPE_0001567901-mRNA-1"/>
    </source>
</evidence>
<gene>
    <name evidence="3" type="ORF">ECPE_LOCUS15639</name>
</gene>
<dbReference type="InterPro" id="IPR011598">
    <property type="entry name" value="bHLH_dom"/>
</dbReference>
<organism evidence="5">
    <name type="scientific">Echinostoma caproni</name>
    <dbReference type="NCBI Taxonomy" id="27848"/>
    <lineage>
        <taxon>Eukaryota</taxon>
        <taxon>Metazoa</taxon>
        <taxon>Spiralia</taxon>
        <taxon>Lophotrochozoa</taxon>
        <taxon>Platyhelminthes</taxon>
        <taxon>Trematoda</taxon>
        <taxon>Digenea</taxon>
        <taxon>Plagiorchiida</taxon>
        <taxon>Echinostomata</taxon>
        <taxon>Echinostomatoidea</taxon>
        <taxon>Echinostomatidae</taxon>
        <taxon>Echinostoma</taxon>
    </lineage>
</organism>
<accession>A0A183B8V4</accession>
<dbReference type="Pfam" id="PF00010">
    <property type="entry name" value="HLH"/>
    <property type="match status" value="1"/>
</dbReference>
<reference evidence="5" key="1">
    <citation type="submission" date="2016-06" db="UniProtKB">
        <authorList>
            <consortium name="WormBaseParasite"/>
        </authorList>
    </citation>
    <scope>IDENTIFICATION</scope>
</reference>
<dbReference type="SUPFAM" id="SSF47459">
    <property type="entry name" value="HLH, helix-loop-helix DNA-binding domain"/>
    <property type="match status" value="1"/>
</dbReference>
<proteinExistence type="predicted"/>
<feature type="region of interest" description="Disordered" evidence="1">
    <location>
        <begin position="195"/>
        <end position="219"/>
    </location>
</feature>
<protein>
    <submittedName>
        <fullName evidence="5">BHLH domain-containing protein</fullName>
    </submittedName>
</protein>
<feature type="region of interest" description="Disordered" evidence="1">
    <location>
        <begin position="247"/>
        <end position="321"/>
    </location>
</feature>
<evidence type="ECO:0000313" key="4">
    <source>
        <dbReference type="Proteomes" id="UP000272942"/>
    </source>
</evidence>
<evidence type="ECO:0000259" key="2">
    <source>
        <dbReference type="Pfam" id="PF00010"/>
    </source>
</evidence>
<evidence type="ECO:0000313" key="3">
    <source>
        <dbReference type="EMBL" id="VDP92911.1"/>
    </source>
</evidence>
<dbReference type="WBParaSite" id="ECPE_0001567901-mRNA-1">
    <property type="protein sequence ID" value="ECPE_0001567901-mRNA-1"/>
    <property type="gene ID" value="ECPE_0001567901"/>
</dbReference>
<dbReference type="Proteomes" id="UP000272942">
    <property type="component" value="Unassembled WGS sequence"/>
</dbReference>
<dbReference type="AlphaFoldDB" id="A0A183B8V4"/>
<feature type="domain" description="BHLH" evidence="2">
    <location>
        <begin position="111"/>
        <end position="157"/>
    </location>
</feature>
<feature type="compositionally biased region" description="Polar residues" evidence="1">
    <location>
        <begin position="306"/>
        <end position="321"/>
    </location>
</feature>
<dbReference type="Gene3D" id="4.10.280.10">
    <property type="entry name" value="Helix-loop-helix DNA-binding domain"/>
    <property type="match status" value="1"/>
</dbReference>
<dbReference type="OrthoDB" id="6264573at2759"/>
<name>A0A183B8V4_9TREM</name>
<keyword evidence="4" id="KW-1185">Reference proteome</keyword>
<feature type="compositionally biased region" description="Polar residues" evidence="1">
    <location>
        <begin position="247"/>
        <end position="257"/>
    </location>
</feature>
<feature type="compositionally biased region" description="Polar residues" evidence="1">
    <location>
        <begin position="195"/>
        <end position="210"/>
    </location>
</feature>
<feature type="compositionally biased region" description="Low complexity" evidence="1">
    <location>
        <begin position="272"/>
        <end position="284"/>
    </location>
</feature>
<sequence>MAVGRVRRGHMPTGLIGSLIRVPDNLSHGSASDVIIVMAFNALHRQYACPTITGTVHIHPKPTLTKSSNCLPMAPCSVQTSMNCMREVDPTVPDRPTRRLRVPPEQREQLRRLKKQDMERRRRACISDKMNALHIMAMRVIGVEPTVQHKLEKADILGTCYAVLEGIAKLADDDSALRSRLHSLRSRIQENYVSRNISSPDDTTRSSTLSEDPLLPDDLQMDKENQTTAHVYAAHCHSQNTMTPTDLRWSSLTSTPLASIPPGTGSVKQTLSESSHSDSGFHSSPDTSTLPRITNRPFRSPLTPLSIGSQHKNTPNYDNCGTQSVHNMSAFTPIRPKQQTASAHVWRPYLD</sequence>
<dbReference type="InterPro" id="IPR036638">
    <property type="entry name" value="HLH_DNA-bd_sf"/>
</dbReference>
<evidence type="ECO:0000256" key="1">
    <source>
        <dbReference type="SAM" id="MobiDB-lite"/>
    </source>
</evidence>
<dbReference type="GO" id="GO:0046983">
    <property type="term" value="F:protein dimerization activity"/>
    <property type="evidence" value="ECO:0007669"/>
    <property type="project" value="InterPro"/>
</dbReference>
<dbReference type="EMBL" id="UZAN01061260">
    <property type="protein sequence ID" value="VDP92911.1"/>
    <property type="molecule type" value="Genomic_DNA"/>
</dbReference>
<reference evidence="3 4" key="2">
    <citation type="submission" date="2018-11" db="EMBL/GenBank/DDBJ databases">
        <authorList>
            <consortium name="Pathogen Informatics"/>
        </authorList>
    </citation>
    <scope>NUCLEOTIDE SEQUENCE [LARGE SCALE GENOMIC DNA]</scope>
    <source>
        <strain evidence="3 4">Egypt</strain>
    </source>
</reference>